<accession>A0A1N7SXJ4</accession>
<proteinExistence type="predicted"/>
<gene>
    <name evidence="1" type="ORF">BN2476_2040006</name>
</gene>
<evidence type="ECO:0000313" key="1">
    <source>
        <dbReference type="EMBL" id="SIT52141.1"/>
    </source>
</evidence>
<sequence length="68" mass="7492">MRSFSGTADGLAEPFRQNLKGFVMPMLKKLTLLSPSGSVPVALLIPIKPLTRKLFQMKGATVHLCHDR</sequence>
<name>A0A1N7SXJ4_9BURK</name>
<protein>
    <submittedName>
        <fullName evidence="1">Uncharacterized protein</fullName>
    </submittedName>
</protein>
<dbReference type="AlphaFoldDB" id="A0A1N7SXJ4"/>
<evidence type="ECO:0000313" key="2">
    <source>
        <dbReference type="Proteomes" id="UP000195569"/>
    </source>
</evidence>
<reference evidence="1" key="1">
    <citation type="submission" date="2016-12" db="EMBL/GenBank/DDBJ databases">
        <authorList>
            <person name="Moulin L."/>
        </authorList>
    </citation>
    <scope>NUCLEOTIDE SEQUENCE [LARGE SCALE GENOMIC DNA]</scope>
    <source>
        <strain evidence="1">STM 7183</strain>
    </source>
</reference>
<dbReference type="EMBL" id="CYGY02000204">
    <property type="protein sequence ID" value="SIT52141.1"/>
    <property type="molecule type" value="Genomic_DNA"/>
</dbReference>
<dbReference type="Proteomes" id="UP000195569">
    <property type="component" value="Unassembled WGS sequence"/>
</dbReference>
<keyword evidence="2" id="KW-1185">Reference proteome</keyword>
<comment type="caution">
    <text evidence="1">The sequence shown here is derived from an EMBL/GenBank/DDBJ whole genome shotgun (WGS) entry which is preliminary data.</text>
</comment>
<organism evidence="1 2">
    <name type="scientific">Paraburkholderia piptadeniae</name>
    <dbReference type="NCBI Taxonomy" id="1701573"/>
    <lineage>
        <taxon>Bacteria</taxon>
        <taxon>Pseudomonadati</taxon>
        <taxon>Pseudomonadota</taxon>
        <taxon>Betaproteobacteria</taxon>
        <taxon>Burkholderiales</taxon>
        <taxon>Burkholderiaceae</taxon>
        <taxon>Paraburkholderia</taxon>
    </lineage>
</organism>